<organism evidence="2 3">
    <name type="scientific">Sanguibacteroides justesenii</name>
    <dbReference type="NCBI Taxonomy" id="1547597"/>
    <lineage>
        <taxon>Bacteria</taxon>
        <taxon>Pseudomonadati</taxon>
        <taxon>Bacteroidota</taxon>
        <taxon>Bacteroidia</taxon>
        <taxon>Bacteroidales</taxon>
        <taxon>Porphyromonadaceae</taxon>
        <taxon>Sanguibacteroides</taxon>
    </lineage>
</organism>
<gene>
    <name evidence="2" type="ORF">BA92_09450</name>
</gene>
<feature type="transmembrane region" description="Helical" evidence="1">
    <location>
        <begin position="70"/>
        <end position="87"/>
    </location>
</feature>
<keyword evidence="1" id="KW-0472">Membrane</keyword>
<dbReference type="EMBL" id="JPIU01000039">
    <property type="protein sequence ID" value="KIO44417.1"/>
    <property type="molecule type" value="Genomic_DNA"/>
</dbReference>
<accession>A0A0C3NE80</accession>
<keyword evidence="1" id="KW-1133">Transmembrane helix</keyword>
<proteinExistence type="predicted"/>
<name>A0A0C3NE80_9PORP</name>
<reference evidence="2 3" key="1">
    <citation type="submission" date="2014-07" db="EMBL/GenBank/DDBJ databases">
        <title>Porphyromonadaceae bacterium OUH 308042 = ATCC BAA-2681 = DSM 28342 draft genome.</title>
        <authorList>
            <person name="Sydenham T.V."/>
            <person name="Hasman H."/>
            <person name="Justensen U.S."/>
        </authorList>
    </citation>
    <scope>NUCLEOTIDE SEQUENCE [LARGE SCALE GENOMIC DNA]</scope>
    <source>
        <strain evidence="2 3">OUH 308042</strain>
    </source>
</reference>
<feature type="transmembrane region" description="Helical" evidence="1">
    <location>
        <begin position="13"/>
        <end position="32"/>
    </location>
</feature>
<evidence type="ECO:0000256" key="1">
    <source>
        <dbReference type="SAM" id="Phobius"/>
    </source>
</evidence>
<protein>
    <submittedName>
        <fullName evidence="2">Uncharacterized protein</fullName>
    </submittedName>
</protein>
<comment type="caution">
    <text evidence="2">The sequence shown here is derived from an EMBL/GenBank/DDBJ whole genome shotgun (WGS) entry which is preliminary data.</text>
</comment>
<evidence type="ECO:0000313" key="2">
    <source>
        <dbReference type="EMBL" id="KIO44417.1"/>
    </source>
</evidence>
<keyword evidence="1" id="KW-0812">Transmembrane</keyword>
<keyword evidence="3" id="KW-1185">Reference proteome</keyword>
<feature type="transmembrane region" description="Helical" evidence="1">
    <location>
        <begin position="39"/>
        <end position="58"/>
    </location>
</feature>
<sequence length="253" mass="29576">MEAKFYKEKIIDLMTLLFGPFSGGLLMSINFFHMGRRKAAWFTLLISLLLTLVIVLVLCSLPDEQADRVPRYLIPGLSVIIIGFVVYKTQKRRLDEHAREGGTFYSAWRALGVSLVGLSVLLLLLVATLFFTDIGNVWPEELDLYEEKALKVYEMIEREEDPEIVRAYVDTVSLVCWKKYQDALRTIERSKDLGKENRLELTYLKKYVELRLQECSQMLIWLENPLLRDEELNRIQEEIDKILSEYRQKMLGE</sequence>
<feature type="transmembrane region" description="Helical" evidence="1">
    <location>
        <begin position="108"/>
        <end position="131"/>
    </location>
</feature>
<dbReference type="AlphaFoldDB" id="A0A0C3NE80"/>
<dbReference type="RefSeq" id="WP_041505241.1">
    <property type="nucleotide sequence ID" value="NZ_JPIU01000039.1"/>
</dbReference>
<evidence type="ECO:0000313" key="3">
    <source>
        <dbReference type="Proteomes" id="UP000031980"/>
    </source>
</evidence>
<dbReference type="Proteomes" id="UP000031980">
    <property type="component" value="Unassembled WGS sequence"/>
</dbReference>